<organism evidence="1">
    <name type="scientific">Brassica oleracea</name>
    <name type="common">Wild cabbage</name>
    <dbReference type="NCBI Taxonomy" id="3712"/>
    <lineage>
        <taxon>Eukaryota</taxon>
        <taxon>Viridiplantae</taxon>
        <taxon>Streptophyta</taxon>
        <taxon>Embryophyta</taxon>
        <taxon>Tracheophyta</taxon>
        <taxon>Spermatophyta</taxon>
        <taxon>Magnoliopsida</taxon>
        <taxon>eudicotyledons</taxon>
        <taxon>Gunneridae</taxon>
        <taxon>Pentapetalae</taxon>
        <taxon>rosids</taxon>
        <taxon>malvids</taxon>
        <taxon>Brassicales</taxon>
        <taxon>Brassicaceae</taxon>
        <taxon>Brassiceae</taxon>
        <taxon>Brassica</taxon>
    </lineage>
</organism>
<proteinExistence type="predicted"/>
<accession>A0A3P6DZ45</accession>
<dbReference type="EMBL" id="LR031875">
    <property type="protein sequence ID" value="VDD29171.1"/>
    <property type="molecule type" value="Genomic_DNA"/>
</dbReference>
<protein>
    <submittedName>
        <fullName evidence="1">Uncharacterized protein</fullName>
    </submittedName>
</protein>
<gene>
    <name evidence="1" type="ORF">BOLC9T54494H</name>
</gene>
<reference evidence="1" key="1">
    <citation type="submission" date="2018-11" db="EMBL/GenBank/DDBJ databases">
        <authorList>
            <consortium name="Genoscope - CEA"/>
            <person name="William W."/>
        </authorList>
    </citation>
    <scope>NUCLEOTIDE SEQUENCE</scope>
</reference>
<dbReference type="InterPro" id="IPR010605">
    <property type="entry name" value="DUF1191"/>
</dbReference>
<sequence length="107" mass="11762">MELNSKNSILVLERFLNRVVNVLCSSSYQISLLLDNAKDPSTVDFGNISGPSMVERTFLNKPMCAAFGLDGKVTFAGEVKPYVCAVKTNGHFGFVQVGRWGREGDEE</sequence>
<name>A0A3P6DZ45_BRAOL</name>
<dbReference type="Pfam" id="PF06697">
    <property type="entry name" value="DUF1191"/>
    <property type="match status" value="1"/>
</dbReference>
<dbReference type="AlphaFoldDB" id="A0A3P6DZ45"/>
<evidence type="ECO:0000313" key="1">
    <source>
        <dbReference type="EMBL" id="VDD29171.1"/>
    </source>
</evidence>